<dbReference type="InterPro" id="IPR032675">
    <property type="entry name" value="LRR_dom_sf"/>
</dbReference>
<dbReference type="SMART" id="SM00082">
    <property type="entry name" value="LRRCT"/>
    <property type="match status" value="1"/>
</dbReference>
<keyword evidence="1" id="KW-0433">Leucine-rich repeat</keyword>
<sequence>MSGNNLLYVPDGIFSSMPNLKHLDLSNNSLVTLQDGVFANLSNLQTLDLRHNSLKHLKNTTLFEFSSHPGLSVLLGDNSWVCDCNIEPFFSWLKETTVVKNSSILVCVSPEKMRDTPVTALKIPELECPPYVTDTSLQTSYVFLGIVLALIGVIFFVGFIFEQKRY</sequence>
<feature type="domain" description="LRRCT" evidence="5">
    <location>
        <begin position="78"/>
        <end position="129"/>
    </location>
</feature>
<dbReference type="PANTHER" id="PTHR24364">
    <property type="entry name" value="LP06937P"/>
    <property type="match status" value="1"/>
</dbReference>
<dbReference type="PROSITE" id="PS51450">
    <property type="entry name" value="LRR"/>
    <property type="match status" value="2"/>
</dbReference>
<protein>
    <recommendedName>
        <fullName evidence="5">LRRCT domain-containing protein</fullName>
    </recommendedName>
</protein>
<dbReference type="SUPFAM" id="SSF52058">
    <property type="entry name" value="L domain-like"/>
    <property type="match status" value="1"/>
</dbReference>
<evidence type="ECO:0000256" key="4">
    <source>
        <dbReference type="SAM" id="Phobius"/>
    </source>
</evidence>
<keyword evidence="2" id="KW-0732">Signal</keyword>
<dbReference type="Proteomes" id="UP001162483">
    <property type="component" value="Unassembled WGS sequence"/>
</dbReference>
<evidence type="ECO:0000256" key="2">
    <source>
        <dbReference type="ARBA" id="ARBA00022729"/>
    </source>
</evidence>
<dbReference type="PANTHER" id="PTHR24364:SF18">
    <property type="entry name" value="LP06937P"/>
    <property type="match status" value="1"/>
</dbReference>
<evidence type="ECO:0000313" key="6">
    <source>
        <dbReference type="EMBL" id="CAI9573494.1"/>
    </source>
</evidence>
<evidence type="ECO:0000256" key="1">
    <source>
        <dbReference type="ARBA" id="ARBA00022614"/>
    </source>
</evidence>
<dbReference type="PRINTS" id="PR00019">
    <property type="entry name" value="LEURICHRPT"/>
</dbReference>
<dbReference type="SMART" id="SM00369">
    <property type="entry name" value="LRR_TYP"/>
    <property type="match status" value="2"/>
</dbReference>
<keyword evidence="4" id="KW-0472">Membrane</keyword>
<keyword evidence="4" id="KW-1133">Transmembrane helix</keyword>
<feature type="transmembrane region" description="Helical" evidence="4">
    <location>
        <begin position="141"/>
        <end position="161"/>
    </location>
</feature>
<keyword evidence="3" id="KW-0677">Repeat</keyword>
<keyword evidence="4" id="KW-0812">Transmembrane</keyword>
<evidence type="ECO:0000256" key="3">
    <source>
        <dbReference type="ARBA" id="ARBA00022737"/>
    </source>
</evidence>
<dbReference type="InterPro" id="IPR003591">
    <property type="entry name" value="Leu-rich_rpt_typical-subtyp"/>
</dbReference>
<proteinExistence type="predicted"/>
<accession>A0ABN9DLJ0</accession>
<dbReference type="InterPro" id="IPR052286">
    <property type="entry name" value="Wnt_signaling_inhibitor"/>
</dbReference>
<dbReference type="InterPro" id="IPR001611">
    <property type="entry name" value="Leu-rich_rpt"/>
</dbReference>
<gene>
    <name evidence="6" type="ORF">SPARVUS_LOCUS7706813</name>
</gene>
<dbReference type="Pfam" id="PF13855">
    <property type="entry name" value="LRR_8"/>
    <property type="match status" value="1"/>
</dbReference>
<keyword evidence="7" id="KW-1185">Reference proteome</keyword>
<dbReference type="InterPro" id="IPR000483">
    <property type="entry name" value="Cys-rich_flank_reg_C"/>
</dbReference>
<dbReference type="Gene3D" id="3.80.10.10">
    <property type="entry name" value="Ribonuclease Inhibitor"/>
    <property type="match status" value="1"/>
</dbReference>
<evidence type="ECO:0000313" key="7">
    <source>
        <dbReference type="Proteomes" id="UP001162483"/>
    </source>
</evidence>
<organism evidence="6 7">
    <name type="scientific">Staurois parvus</name>
    <dbReference type="NCBI Taxonomy" id="386267"/>
    <lineage>
        <taxon>Eukaryota</taxon>
        <taxon>Metazoa</taxon>
        <taxon>Chordata</taxon>
        <taxon>Craniata</taxon>
        <taxon>Vertebrata</taxon>
        <taxon>Euteleostomi</taxon>
        <taxon>Amphibia</taxon>
        <taxon>Batrachia</taxon>
        <taxon>Anura</taxon>
        <taxon>Neobatrachia</taxon>
        <taxon>Ranoidea</taxon>
        <taxon>Ranidae</taxon>
        <taxon>Staurois</taxon>
    </lineage>
</organism>
<comment type="caution">
    <text evidence="6">The sequence shown here is derived from an EMBL/GenBank/DDBJ whole genome shotgun (WGS) entry which is preliminary data.</text>
</comment>
<reference evidence="6" key="1">
    <citation type="submission" date="2023-05" db="EMBL/GenBank/DDBJ databases">
        <authorList>
            <person name="Stuckert A."/>
        </authorList>
    </citation>
    <scope>NUCLEOTIDE SEQUENCE</scope>
</reference>
<name>A0ABN9DLJ0_9NEOB</name>
<dbReference type="EMBL" id="CATNWA010014571">
    <property type="protein sequence ID" value="CAI9573494.1"/>
    <property type="molecule type" value="Genomic_DNA"/>
</dbReference>
<evidence type="ECO:0000259" key="5">
    <source>
        <dbReference type="SMART" id="SM00082"/>
    </source>
</evidence>